<evidence type="ECO:0000313" key="1">
    <source>
        <dbReference type="EMBL" id="GFQ90486.1"/>
    </source>
</evidence>
<feature type="non-terminal residue" evidence="1">
    <location>
        <position position="1"/>
    </location>
</feature>
<name>A0A8X6L011_TRICU</name>
<reference evidence="1" key="1">
    <citation type="submission" date="2020-07" db="EMBL/GenBank/DDBJ databases">
        <title>Multicomponent nature underlies the extraordinary mechanical properties of spider dragline silk.</title>
        <authorList>
            <person name="Kono N."/>
            <person name="Nakamura H."/>
            <person name="Mori M."/>
            <person name="Yoshida Y."/>
            <person name="Ohtoshi R."/>
            <person name="Malay A.D."/>
            <person name="Moran D.A.P."/>
            <person name="Tomita M."/>
            <person name="Numata K."/>
            <person name="Arakawa K."/>
        </authorList>
    </citation>
    <scope>NUCLEOTIDE SEQUENCE</scope>
</reference>
<keyword evidence="2" id="KW-1185">Reference proteome</keyword>
<gene>
    <name evidence="1" type="ORF">TNCT_463361</name>
</gene>
<evidence type="ECO:0000313" key="2">
    <source>
        <dbReference type="Proteomes" id="UP000887116"/>
    </source>
</evidence>
<sequence length="21" mass="2521">YHFGKDLIRNLFIHVFDVSSI</sequence>
<dbReference type="AlphaFoldDB" id="A0A8X6L011"/>
<accession>A0A8X6L011</accession>
<protein>
    <submittedName>
        <fullName evidence="1">Uncharacterized protein</fullName>
    </submittedName>
</protein>
<proteinExistence type="predicted"/>
<organism evidence="1 2">
    <name type="scientific">Trichonephila clavata</name>
    <name type="common">Joro spider</name>
    <name type="synonym">Nephila clavata</name>
    <dbReference type="NCBI Taxonomy" id="2740835"/>
    <lineage>
        <taxon>Eukaryota</taxon>
        <taxon>Metazoa</taxon>
        <taxon>Ecdysozoa</taxon>
        <taxon>Arthropoda</taxon>
        <taxon>Chelicerata</taxon>
        <taxon>Arachnida</taxon>
        <taxon>Araneae</taxon>
        <taxon>Araneomorphae</taxon>
        <taxon>Entelegynae</taxon>
        <taxon>Araneoidea</taxon>
        <taxon>Nephilidae</taxon>
        <taxon>Trichonephila</taxon>
    </lineage>
</organism>
<comment type="caution">
    <text evidence="1">The sequence shown here is derived from an EMBL/GenBank/DDBJ whole genome shotgun (WGS) entry which is preliminary data.</text>
</comment>
<dbReference type="Proteomes" id="UP000887116">
    <property type="component" value="Unassembled WGS sequence"/>
</dbReference>
<dbReference type="EMBL" id="BMAO01003837">
    <property type="protein sequence ID" value="GFQ90486.1"/>
    <property type="molecule type" value="Genomic_DNA"/>
</dbReference>